<organism evidence="1 2">
    <name type="scientific">Thermoflavifilum thermophilum</name>
    <dbReference type="NCBI Taxonomy" id="1393122"/>
    <lineage>
        <taxon>Bacteria</taxon>
        <taxon>Pseudomonadati</taxon>
        <taxon>Bacteroidota</taxon>
        <taxon>Chitinophagia</taxon>
        <taxon>Chitinophagales</taxon>
        <taxon>Chitinophagaceae</taxon>
        <taxon>Thermoflavifilum</taxon>
    </lineage>
</organism>
<evidence type="ECO:0000313" key="2">
    <source>
        <dbReference type="Proteomes" id="UP000199537"/>
    </source>
</evidence>
<dbReference type="Pfam" id="PF02566">
    <property type="entry name" value="OsmC"/>
    <property type="match status" value="1"/>
</dbReference>
<accession>A0A1I7N203</accession>
<dbReference type="PANTHER" id="PTHR34352">
    <property type="entry name" value="PROTEIN YHFA"/>
    <property type="match status" value="1"/>
</dbReference>
<dbReference type="SUPFAM" id="SSF82784">
    <property type="entry name" value="OsmC-like"/>
    <property type="match status" value="1"/>
</dbReference>
<dbReference type="EMBL" id="FPCJ01000001">
    <property type="protein sequence ID" value="SFV28668.1"/>
    <property type="molecule type" value="Genomic_DNA"/>
</dbReference>
<proteinExistence type="predicted"/>
<evidence type="ECO:0000313" key="1">
    <source>
        <dbReference type="EMBL" id="SFV28668.1"/>
    </source>
</evidence>
<dbReference type="OrthoDB" id="9804010at2"/>
<reference evidence="2" key="1">
    <citation type="submission" date="2016-10" db="EMBL/GenBank/DDBJ databases">
        <authorList>
            <person name="Varghese N."/>
            <person name="Submissions S."/>
        </authorList>
    </citation>
    <scope>NUCLEOTIDE SEQUENCE [LARGE SCALE GENOMIC DNA]</scope>
    <source>
        <strain evidence="2">DSM 14807</strain>
    </source>
</reference>
<keyword evidence="2" id="KW-1185">Reference proteome</keyword>
<protein>
    <submittedName>
        <fullName evidence="1">Putative redox protein</fullName>
    </submittedName>
</protein>
<sequence>MKISLQRVDDGFRMEATDEQGHVVYMDASPETGGRGNGVRPMHMLIMGLGGCTAIDVIMILKKQRQEIQDFRIEIDAEREKDKEPALWEKAHIRFLLKGQIEPGKAERAVELSMLKYCSVAETLRRSGTQISWEVLVNPA</sequence>
<dbReference type="Gene3D" id="3.30.300.20">
    <property type="match status" value="1"/>
</dbReference>
<dbReference type="AlphaFoldDB" id="A0A1I7N203"/>
<dbReference type="InterPro" id="IPR015946">
    <property type="entry name" value="KH_dom-like_a/b"/>
</dbReference>
<dbReference type="InterPro" id="IPR003718">
    <property type="entry name" value="OsmC/Ohr_fam"/>
</dbReference>
<dbReference type="Proteomes" id="UP000199537">
    <property type="component" value="Unassembled WGS sequence"/>
</dbReference>
<dbReference type="InterPro" id="IPR036102">
    <property type="entry name" value="OsmC/Ohrsf"/>
</dbReference>
<dbReference type="STRING" id="1393122.SAMN05660895_0382"/>
<dbReference type="PANTHER" id="PTHR34352:SF1">
    <property type="entry name" value="PROTEIN YHFA"/>
    <property type="match status" value="1"/>
</dbReference>
<name>A0A1I7N203_9BACT</name>
<gene>
    <name evidence="1" type="ORF">SAMN05660895_0382</name>
</gene>
<dbReference type="RefSeq" id="WP_092456945.1">
    <property type="nucleotide sequence ID" value="NZ_FPCJ01000001.1"/>
</dbReference>